<dbReference type="SUPFAM" id="SSF49785">
    <property type="entry name" value="Galactose-binding domain-like"/>
    <property type="match status" value="2"/>
</dbReference>
<dbReference type="FunFam" id="2.60.120.260:FF:000061">
    <property type="entry name" value="Beta-galactosidase"/>
    <property type="match status" value="1"/>
</dbReference>
<dbReference type="PANTHER" id="PTHR23421">
    <property type="entry name" value="BETA-GALACTOSIDASE RELATED"/>
    <property type="match status" value="1"/>
</dbReference>
<keyword evidence="4 9" id="KW-0732">Signal</keyword>
<dbReference type="GO" id="GO:0005975">
    <property type="term" value="P:carbohydrate metabolic process"/>
    <property type="evidence" value="ECO:0007669"/>
    <property type="project" value="InterPro"/>
</dbReference>
<dbReference type="InterPro" id="IPR000922">
    <property type="entry name" value="Lectin_gal-bd_dom"/>
</dbReference>
<dbReference type="Gene3D" id="3.20.20.80">
    <property type="entry name" value="Glycosidases"/>
    <property type="match status" value="1"/>
</dbReference>
<sequence>METNSVSSLVIFLCIFMIMGSQVIKCSVTYDKKAIVINGQRRILLSGSIHYPRSTPDMWENLILKAKNAGLDVIDTYVFWNVHEPSPGNYNFDGRYDLVRFVKTVQKHGLYVHLRIGPYVCAEWNFGGFPVWLKYVPGISFRTDNDPFKTAMQQFTQKIVGLMKSENLFESQGGPIILSQIENEYGAQRKKLGEAGDAYMNWAAKMAVGLDTGVPWVMCKDDDAPDPVINACNGFYCDSFSPNKPYKPTMWTEAWSGWFNEFGGTIHERPVQDLAFAVARFVQKGGSYINYYMFHGGTNFGRTAGGPFVTTSYDYDAPIDEYGLIREPKYGHLKELHKAIKLCEHALVSSDPTVTSLGDSQEAHVVSSGEGNCAAFLSNFNSTSAARVLFNNRHYNLPPWSISILPDCKNVVFNTAKVGTQTSQIQMLPSNSQLRSWETYGEDITSLEDSTAFTATGLLEQINVTRDSSDYLWYITSIDIGSSESFLRGEQKPTLTMNSRGHAIHVFINGQLAGSAYGTRTNTRFTFNGPVNLQVGTNKISLLSIAMGLPNNGVHFESWNVGILGPVELDGLDQGKRDLSTQTWTYKVGLKGETTNLGSPDKVNSVDWLQASAITENRQPLSWYKAYFDAPSGDEPLALDMGSMGKGQVWINGQSIGRYWTANANGNCGVCHDTGTYRAPKCQLGCGQPTQRWYHVPRSWLQPTQNLIVVFEELGGDVLKISLIKRTTASVCANAFEHHPMVANYQIESTSYEKMLHEARVHLQCAPGQSISTIKFASFGTPSGTCGSFRLGNCHAQNSHAVIEKMCRGKQSCKLEVSNNYFGSDPCPRVLKKLSVEAICSRQ</sequence>
<dbReference type="SUPFAM" id="SSF51445">
    <property type="entry name" value="(Trans)glycosidases"/>
    <property type="match status" value="1"/>
</dbReference>
<dbReference type="Gene3D" id="2.60.120.260">
    <property type="entry name" value="Galactose-binding domain-like"/>
    <property type="match status" value="2"/>
</dbReference>
<dbReference type="Pfam" id="PF21467">
    <property type="entry name" value="BetaGal_gal-bd"/>
    <property type="match status" value="2"/>
</dbReference>
<dbReference type="InterPro" id="IPR008979">
    <property type="entry name" value="Galactose-bd-like_sf"/>
</dbReference>
<dbReference type="InterPro" id="IPR019801">
    <property type="entry name" value="Glyco_hydro_35_CS"/>
</dbReference>
<evidence type="ECO:0000256" key="5">
    <source>
        <dbReference type="ARBA" id="ARBA00022801"/>
    </source>
</evidence>
<proteinExistence type="inferred from homology"/>
<evidence type="ECO:0000259" key="10">
    <source>
        <dbReference type="PROSITE" id="PS50228"/>
    </source>
</evidence>
<evidence type="ECO:0000313" key="12">
    <source>
        <dbReference type="Proteomes" id="UP000231279"/>
    </source>
</evidence>
<dbReference type="Gene3D" id="2.60.120.740">
    <property type="match status" value="1"/>
</dbReference>
<dbReference type="InterPro" id="IPR017853">
    <property type="entry name" value="GH"/>
</dbReference>
<dbReference type="PRINTS" id="PR00742">
    <property type="entry name" value="GLHYDRLASE35"/>
</dbReference>
<dbReference type="OrthoDB" id="1657402at2759"/>
<comment type="catalytic activity">
    <reaction evidence="1 7">
        <text>Hydrolysis of terminal non-reducing beta-D-galactose residues in beta-D-galactosides.</text>
        <dbReference type="EC" id="3.2.1.23"/>
    </reaction>
</comment>
<dbReference type="GO" id="GO:0004565">
    <property type="term" value="F:beta-galactosidase activity"/>
    <property type="evidence" value="ECO:0007669"/>
    <property type="project" value="UniProtKB-EC"/>
</dbReference>
<dbReference type="EMBL" id="NKXS01005755">
    <property type="protein sequence ID" value="PIN02829.1"/>
    <property type="molecule type" value="Genomic_DNA"/>
</dbReference>
<dbReference type="FunFam" id="2.60.120.260:FF:000076">
    <property type="entry name" value="Beta-galactosidase"/>
    <property type="match status" value="1"/>
</dbReference>
<dbReference type="CDD" id="cd22842">
    <property type="entry name" value="Gal_Rha_Lectin_BGal"/>
    <property type="match status" value="1"/>
</dbReference>
<feature type="signal peptide" evidence="9">
    <location>
        <begin position="1"/>
        <end position="21"/>
    </location>
</feature>
<dbReference type="GO" id="GO:0009505">
    <property type="term" value="C:plant-type cell wall"/>
    <property type="evidence" value="ECO:0007669"/>
    <property type="project" value="UniProtKB-ARBA"/>
</dbReference>
<dbReference type="Pfam" id="PF17834">
    <property type="entry name" value="GHD"/>
    <property type="match status" value="1"/>
</dbReference>
<evidence type="ECO:0000256" key="9">
    <source>
        <dbReference type="SAM" id="SignalP"/>
    </source>
</evidence>
<dbReference type="Proteomes" id="UP000231279">
    <property type="component" value="Unassembled WGS sequence"/>
</dbReference>
<dbReference type="InterPro" id="IPR043159">
    <property type="entry name" value="Lectin_gal-bd_sf"/>
</dbReference>
<evidence type="ECO:0000256" key="7">
    <source>
        <dbReference type="RuleBase" id="RU000675"/>
    </source>
</evidence>
<organism evidence="11 12">
    <name type="scientific">Handroanthus impetiginosus</name>
    <dbReference type="NCBI Taxonomy" id="429701"/>
    <lineage>
        <taxon>Eukaryota</taxon>
        <taxon>Viridiplantae</taxon>
        <taxon>Streptophyta</taxon>
        <taxon>Embryophyta</taxon>
        <taxon>Tracheophyta</taxon>
        <taxon>Spermatophyta</taxon>
        <taxon>Magnoliopsida</taxon>
        <taxon>eudicotyledons</taxon>
        <taxon>Gunneridae</taxon>
        <taxon>Pentapetalae</taxon>
        <taxon>asterids</taxon>
        <taxon>lamiids</taxon>
        <taxon>Lamiales</taxon>
        <taxon>Bignoniaceae</taxon>
        <taxon>Crescentiina</taxon>
        <taxon>Tabebuia alliance</taxon>
        <taxon>Handroanthus</taxon>
    </lineage>
</organism>
<dbReference type="Pfam" id="PF01301">
    <property type="entry name" value="Glyco_hydro_35"/>
    <property type="match status" value="1"/>
</dbReference>
<dbReference type="GO" id="GO:0030246">
    <property type="term" value="F:carbohydrate binding"/>
    <property type="evidence" value="ECO:0007669"/>
    <property type="project" value="InterPro"/>
</dbReference>
<name>A0A2G9GC13_9LAMI</name>
<evidence type="ECO:0000256" key="4">
    <source>
        <dbReference type="ARBA" id="ARBA00022729"/>
    </source>
</evidence>
<evidence type="ECO:0000256" key="6">
    <source>
        <dbReference type="ARBA" id="ARBA00023295"/>
    </source>
</evidence>
<gene>
    <name evidence="11" type="ORF">CDL12_24653</name>
</gene>
<keyword evidence="6 7" id="KW-0326">Glycosidase</keyword>
<dbReference type="InterPro" id="IPR031330">
    <property type="entry name" value="Gly_Hdrlase_35_cat"/>
</dbReference>
<dbReference type="AlphaFoldDB" id="A0A2G9GC13"/>
<evidence type="ECO:0000256" key="2">
    <source>
        <dbReference type="ARBA" id="ARBA00009809"/>
    </source>
</evidence>
<keyword evidence="12" id="KW-1185">Reference proteome</keyword>
<evidence type="ECO:0000256" key="1">
    <source>
        <dbReference type="ARBA" id="ARBA00001412"/>
    </source>
</evidence>
<dbReference type="PROSITE" id="PS50228">
    <property type="entry name" value="SUEL_LECTIN"/>
    <property type="match status" value="1"/>
</dbReference>
<dbReference type="FunFam" id="2.60.120.740:FF:000002">
    <property type="entry name" value="Beta-galactosidase"/>
    <property type="match status" value="1"/>
</dbReference>
<dbReference type="Pfam" id="PF02140">
    <property type="entry name" value="SUEL_Lectin"/>
    <property type="match status" value="1"/>
</dbReference>
<dbReference type="InterPro" id="IPR048913">
    <property type="entry name" value="BetaGal_gal-bd"/>
</dbReference>
<dbReference type="EC" id="3.2.1.23" evidence="3 7"/>
<feature type="chain" id="PRO_5013849735" description="Beta-galactosidase" evidence="9">
    <location>
        <begin position="22"/>
        <end position="843"/>
    </location>
</feature>
<keyword evidence="5 7" id="KW-0378">Hydrolase</keyword>
<protein>
    <recommendedName>
        <fullName evidence="3 7">Beta-galactosidase</fullName>
        <ecNumber evidence="3 7">3.2.1.23</ecNumber>
    </recommendedName>
</protein>
<feature type="domain" description="SUEL-type lectin" evidence="10">
    <location>
        <begin position="755"/>
        <end position="841"/>
    </location>
</feature>
<dbReference type="STRING" id="429701.A0A2G9GC13"/>
<dbReference type="PROSITE" id="PS01182">
    <property type="entry name" value="GLYCOSYL_HYDROL_F35"/>
    <property type="match status" value="1"/>
</dbReference>
<dbReference type="FunFam" id="2.60.120.260:FF:000142">
    <property type="entry name" value="Beta-galactosidase"/>
    <property type="match status" value="1"/>
</dbReference>
<evidence type="ECO:0000313" key="11">
    <source>
        <dbReference type="EMBL" id="PIN02829.1"/>
    </source>
</evidence>
<comment type="caution">
    <text evidence="11">The sequence shown here is derived from an EMBL/GenBank/DDBJ whole genome shotgun (WGS) entry which is preliminary data.</text>
</comment>
<dbReference type="InterPro" id="IPR001944">
    <property type="entry name" value="Glycoside_Hdrlase_35"/>
</dbReference>
<reference evidence="12" key="1">
    <citation type="journal article" date="2018" name="Gigascience">
        <title>Genome assembly of the Pink Ipe (Handroanthus impetiginosus, Bignoniaceae), a highly valued, ecologically keystone Neotropical timber forest tree.</title>
        <authorList>
            <person name="Silva-Junior O.B."/>
            <person name="Grattapaglia D."/>
            <person name="Novaes E."/>
            <person name="Collevatti R.G."/>
        </authorList>
    </citation>
    <scope>NUCLEOTIDE SEQUENCE [LARGE SCALE GENOMIC DNA]</scope>
    <source>
        <strain evidence="12">cv. UFG-1</strain>
    </source>
</reference>
<accession>A0A2G9GC13</accession>
<dbReference type="InterPro" id="IPR041392">
    <property type="entry name" value="GHD"/>
</dbReference>
<comment type="similarity">
    <text evidence="2 8">Belongs to the glycosyl hydrolase 35 family.</text>
</comment>
<dbReference type="FunFam" id="3.20.20.80:FF:000021">
    <property type="entry name" value="Beta-galactosidase"/>
    <property type="match status" value="1"/>
</dbReference>
<evidence type="ECO:0000256" key="8">
    <source>
        <dbReference type="RuleBase" id="RU003679"/>
    </source>
</evidence>
<evidence type="ECO:0000256" key="3">
    <source>
        <dbReference type="ARBA" id="ARBA00012756"/>
    </source>
</evidence>